<reference evidence="3" key="1">
    <citation type="submission" date="2023-10" db="EMBL/GenBank/DDBJ databases">
        <authorList>
            <person name="Chen Y."/>
            <person name="Shah S."/>
            <person name="Dougan E. K."/>
            <person name="Thang M."/>
            <person name="Chan C."/>
        </authorList>
    </citation>
    <scope>NUCLEOTIDE SEQUENCE [LARGE SCALE GENOMIC DNA]</scope>
</reference>
<name>A0ABN9WGH3_9DINO</name>
<sequence>MLLLQGLPALLLVSCGSETQLYSSEQEAFIRRVAQRTTFDESSCPGMEDPLTDTEVLYSSEAAFKFFGYDTHDVDSWALLQNLQGCLEGVSAYDWLGGQPNLWEASKQPYSHFARVVDPRMWEGGVGSEYQEDNPVNTSNTVIGSAAASTMSSFARDTPGLALKQPCNALSNAAFYQLALTVCSQPLPSIGGWPWDIEARAAANLLAFGSFAFHGNPFGGDDPPAGYDGPWSPISTQFLDVIGMQAYFYLLHQATVHSIVSPSTPADDKTALLKIGMDGYLEDARVAVQDLTRIFTQDPDTWKAEAEPLSQKMPEYMVSAVGTTLVALRAILHDELFGRSVAVAMYELACSSLVDALLGGAQSVKDTFCDGAGTFVTQLNAVTLNAPRDIAKAMGLLISGLQVFVEALFWQETKAKPVSYLDQWRQAGVIGPTLEQCWLQPHSTWHRVCGYTTQRLTTLISQELPSEMLEPPLTEDQKHTSWRDAAGVAAKECASSAPFCTTPPAQSLLEPCVVNDFLVAETSKLDPLTGIASDSGDVPDPLNVCFFTYSVTLDSISGLSGFKLRDLAITHSYADGPIRTHMNISTTTISLTIEGEATITRNGKKYGWGECSLMEVTVNLGATLKFEFEADLIVDTDLQTILGLIDDENVGDAFAIMVHRMKPTCHDLTLQPLSAGIFGGLLMGVANGILKVGLVRLACELLEPEVTRIVREQASGAARVLGQHARLPQRRLEGSCPTSLGADIVSAAGPRKFMAVLPLALLGCQVLVAAAFHHAH</sequence>
<protein>
    <recommendedName>
        <fullName evidence="5">Phospholipase B-like</fullName>
    </recommendedName>
</protein>
<dbReference type="Proteomes" id="UP001189429">
    <property type="component" value="Unassembled WGS sequence"/>
</dbReference>
<evidence type="ECO:0000256" key="1">
    <source>
        <dbReference type="SAM" id="Phobius"/>
    </source>
</evidence>
<gene>
    <name evidence="3" type="ORF">PCOR1329_LOCUS67145</name>
</gene>
<accession>A0ABN9WGH3</accession>
<evidence type="ECO:0000313" key="3">
    <source>
        <dbReference type="EMBL" id="CAK0885551.1"/>
    </source>
</evidence>
<keyword evidence="1" id="KW-0472">Membrane</keyword>
<evidence type="ECO:0008006" key="5">
    <source>
        <dbReference type="Google" id="ProtNLM"/>
    </source>
</evidence>
<organism evidence="3 4">
    <name type="scientific">Prorocentrum cordatum</name>
    <dbReference type="NCBI Taxonomy" id="2364126"/>
    <lineage>
        <taxon>Eukaryota</taxon>
        <taxon>Sar</taxon>
        <taxon>Alveolata</taxon>
        <taxon>Dinophyceae</taxon>
        <taxon>Prorocentrales</taxon>
        <taxon>Prorocentraceae</taxon>
        <taxon>Prorocentrum</taxon>
    </lineage>
</organism>
<dbReference type="EMBL" id="CAUYUJ010018686">
    <property type="protein sequence ID" value="CAK0885551.1"/>
    <property type="molecule type" value="Genomic_DNA"/>
</dbReference>
<feature type="chain" id="PRO_5045039819" description="Phospholipase B-like" evidence="2">
    <location>
        <begin position="17"/>
        <end position="776"/>
    </location>
</feature>
<feature type="signal peptide" evidence="2">
    <location>
        <begin position="1"/>
        <end position="16"/>
    </location>
</feature>
<feature type="transmembrane region" description="Helical" evidence="1">
    <location>
        <begin position="753"/>
        <end position="772"/>
    </location>
</feature>
<keyword evidence="1" id="KW-1133">Transmembrane helix</keyword>
<keyword evidence="1" id="KW-0812">Transmembrane</keyword>
<comment type="caution">
    <text evidence="3">The sequence shown here is derived from an EMBL/GenBank/DDBJ whole genome shotgun (WGS) entry which is preliminary data.</text>
</comment>
<keyword evidence="4" id="KW-1185">Reference proteome</keyword>
<evidence type="ECO:0000313" key="4">
    <source>
        <dbReference type="Proteomes" id="UP001189429"/>
    </source>
</evidence>
<keyword evidence="2" id="KW-0732">Signal</keyword>
<evidence type="ECO:0000256" key="2">
    <source>
        <dbReference type="SAM" id="SignalP"/>
    </source>
</evidence>
<proteinExistence type="predicted"/>